<sequence>MATTATPQYQHFVPQFLLKNFSHRFGKKPKGYKYQKGMYPTDIVTRCVDLSADPAVICEKPVKRILGQMNMYHDTSQPAANQQHVEKMLSKFESDAKKVFDSITQAFEQKQPNVKLTRDKRDLIRKFLFIMLYRSSGFYERFYHDRAEDYDANDRALLCEYMNDKGYQRPVDVWFDNLRAIIELDMDPERGNWTRDIVKRMFTEDAMWFIGHTGLYYMAICTPANPQDEFILTDNSYGVFEGPNHFAKDGQAAKTEGSVHTPLHYFAPVSPKLMIVLRCSMLPLPSEDANPEVKARRETMRLAVFNDYVYEVKSLLADLPVAKADNNYTEIIDGRLYMKPGEDGRQRREHEFSFPIFPIETRHVDTINGILLDNAYRCSSVVFESDASFARTLEWYLTTPPSSIGKVVMNDPEAREACLKKLESISRYLGSTKRSVWVKKPVPVIPGHGKSLDKHTEYRRFMKKIILAEDNHALLEALKEMAGPDFNMCTSVYDVLDSSAETWDVDIDQAWRMWDLRVKLDDWSKGVVDESIRQRNRELLVAAYLRLPPRRVLLYIKFNKQIILGNSFGRRKDYEAVSREDLAGPEDSIARARQVIRPEKLTTLMHTAAMTDLQLKRQPGIADLWAPPELNMGGVARLIMSNYLAFQHAGYIRDCGIDEVEQLARKVQVDIVKNRRHQESRGGLLAMLSEDERIEVLTRVQIRQKFAEILGDKLGRVTVEALKEAVFGFAYPTPNPPV</sequence>
<dbReference type="InterPro" id="IPR025332">
    <property type="entry name" value="DUF4238"/>
</dbReference>
<evidence type="ECO:0000313" key="1">
    <source>
        <dbReference type="EMBL" id="KAK3940284.1"/>
    </source>
</evidence>
<dbReference type="EMBL" id="MU853798">
    <property type="protein sequence ID" value="KAK3940284.1"/>
    <property type="molecule type" value="Genomic_DNA"/>
</dbReference>
<evidence type="ECO:0000313" key="2">
    <source>
        <dbReference type="Proteomes" id="UP001303473"/>
    </source>
</evidence>
<dbReference type="Proteomes" id="UP001303473">
    <property type="component" value="Unassembled WGS sequence"/>
</dbReference>
<dbReference type="Pfam" id="PF14022">
    <property type="entry name" value="DUF4238"/>
    <property type="match status" value="1"/>
</dbReference>
<gene>
    <name evidence="1" type="ORF">QBC46DRAFT_385771</name>
</gene>
<keyword evidence="2" id="KW-1185">Reference proteome</keyword>
<dbReference type="AlphaFoldDB" id="A0AAN6N6Z7"/>
<comment type="caution">
    <text evidence="1">The sequence shown here is derived from an EMBL/GenBank/DDBJ whole genome shotgun (WGS) entry which is preliminary data.</text>
</comment>
<protein>
    <recommendedName>
        <fullName evidence="3">DUF4238 domain-containing protein</fullName>
    </recommendedName>
</protein>
<evidence type="ECO:0008006" key="3">
    <source>
        <dbReference type="Google" id="ProtNLM"/>
    </source>
</evidence>
<name>A0AAN6N6Z7_9PEZI</name>
<proteinExistence type="predicted"/>
<accession>A0AAN6N6Z7</accession>
<reference evidence="2" key="1">
    <citation type="journal article" date="2023" name="Mol. Phylogenet. Evol.">
        <title>Genome-scale phylogeny and comparative genomics of the fungal order Sordariales.</title>
        <authorList>
            <person name="Hensen N."/>
            <person name="Bonometti L."/>
            <person name="Westerberg I."/>
            <person name="Brannstrom I.O."/>
            <person name="Guillou S."/>
            <person name="Cros-Aarteil S."/>
            <person name="Calhoun S."/>
            <person name="Haridas S."/>
            <person name="Kuo A."/>
            <person name="Mondo S."/>
            <person name="Pangilinan J."/>
            <person name="Riley R."/>
            <person name="LaButti K."/>
            <person name="Andreopoulos B."/>
            <person name="Lipzen A."/>
            <person name="Chen C."/>
            <person name="Yan M."/>
            <person name="Daum C."/>
            <person name="Ng V."/>
            <person name="Clum A."/>
            <person name="Steindorff A."/>
            <person name="Ohm R.A."/>
            <person name="Martin F."/>
            <person name="Silar P."/>
            <person name="Natvig D.O."/>
            <person name="Lalanne C."/>
            <person name="Gautier V."/>
            <person name="Ament-Velasquez S.L."/>
            <person name="Kruys A."/>
            <person name="Hutchinson M.I."/>
            <person name="Powell A.J."/>
            <person name="Barry K."/>
            <person name="Miller A.N."/>
            <person name="Grigoriev I.V."/>
            <person name="Debuchy R."/>
            <person name="Gladieux P."/>
            <person name="Hiltunen Thoren M."/>
            <person name="Johannesson H."/>
        </authorList>
    </citation>
    <scope>NUCLEOTIDE SEQUENCE [LARGE SCALE GENOMIC DNA]</scope>
    <source>
        <strain evidence="2">CBS 340.73</strain>
    </source>
</reference>
<organism evidence="1 2">
    <name type="scientific">Diplogelasinospora grovesii</name>
    <dbReference type="NCBI Taxonomy" id="303347"/>
    <lineage>
        <taxon>Eukaryota</taxon>
        <taxon>Fungi</taxon>
        <taxon>Dikarya</taxon>
        <taxon>Ascomycota</taxon>
        <taxon>Pezizomycotina</taxon>
        <taxon>Sordariomycetes</taxon>
        <taxon>Sordariomycetidae</taxon>
        <taxon>Sordariales</taxon>
        <taxon>Diplogelasinosporaceae</taxon>
        <taxon>Diplogelasinospora</taxon>
    </lineage>
</organism>